<organism evidence="1 2">
    <name type="scientific">Hibiscus sabdariffa</name>
    <name type="common">roselle</name>
    <dbReference type="NCBI Taxonomy" id="183260"/>
    <lineage>
        <taxon>Eukaryota</taxon>
        <taxon>Viridiplantae</taxon>
        <taxon>Streptophyta</taxon>
        <taxon>Embryophyta</taxon>
        <taxon>Tracheophyta</taxon>
        <taxon>Spermatophyta</taxon>
        <taxon>Magnoliopsida</taxon>
        <taxon>eudicotyledons</taxon>
        <taxon>Gunneridae</taxon>
        <taxon>Pentapetalae</taxon>
        <taxon>rosids</taxon>
        <taxon>malvids</taxon>
        <taxon>Malvales</taxon>
        <taxon>Malvaceae</taxon>
        <taxon>Malvoideae</taxon>
        <taxon>Hibiscus</taxon>
    </lineage>
</organism>
<sequence>MVVALISLRIFPGFLSVVLKPIGVAGSVVCTFSTGTVRVPPKRVFPLLLGLKVYANNLNIPSPLFMGDVAVSSSYDNMRFTPMLSSPMPLNLKELDSQCNGGMLIDSDTTYTHLLEPFCSQLLSMLHTAITYP</sequence>
<reference evidence="1 2" key="1">
    <citation type="journal article" date="2024" name="G3 (Bethesda)">
        <title>Genome assembly of Hibiscus sabdariffa L. provides insights into metabolisms of medicinal natural products.</title>
        <authorList>
            <person name="Kim T."/>
        </authorList>
    </citation>
    <scope>NUCLEOTIDE SEQUENCE [LARGE SCALE GENOMIC DNA]</scope>
    <source>
        <strain evidence="1">TK-2024</strain>
        <tissue evidence="1">Old leaves</tissue>
    </source>
</reference>
<protein>
    <submittedName>
        <fullName evidence="1">Uncharacterized protein</fullName>
    </submittedName>
</protein>
<dbReference type="SUPFAM" id="SSF50630">
    <property type="entry name" value="Acid proteases"/>
    <property type="match status" value="1"/>
</dbReference>
<dbReference type="Proteomes" id="UP001472677">
    <property type="component" value="Unassembled WGS sequence"/>
</dbReference>
<dbReference type="EMBL" id="JBBPBM010000067">
    <property type="protein sequence ID" value="KAK8514183.1"/>
    <property type="molecule type" value="Genomic_DNA"/>
</dbReference>
<dbReference type="InterPro" id="IPR021109">
    <property type="entry name" value="Peptidase_aspartic_dom_sf"/>
</dbReference>
<gene>
    <name evidence="1" type="ORF">V6N12_008898</name>
</gene>
<proteinExistence type="predicted"/>
<name>A0ABR2C4T6_9ROSI</name>
<comment type="caution">
    <text evidence="1">The sequence shown here is derived from an EMBL/GenBank/DDBJ whole genome shotgun (WGS) entry which is preliminary data.</text>
</comment>
<evidence type="ECO:0000313" key="2">
    <source>
        <dbReference type="Proteomes" id="UP001472677"/>
    </source>
</evidence>
<evidence type="ECO:0000313" key="1">
    <source>
        <dbReference type="EMBL" id="KAK8514183.1"/>
    </source>
</evidence>
<keyword evidence="2" id="KW-1185">Reference proteome</keyword>
<accession>A0ABR2C4T6</accession>